<dbReference type="EMBL" id="JMTK01000002">
    <property type="protein sequence ID" value="KJZ82236.1"/>
    <property type="molecule type" value="Genomic_DNA"/>
</dbReference>
<dbReference type="Proteomes" id="UP000033731">
    <property type="component" value="Unassembled WGS sequence"/>
</dbReference>
<dbReference type="InterPro" id="IPR023459">
    <property type="entry name" value="Tscrpt_elong_fac_GreA/B_fam"/>
</dbReference>
<evidence type="ECO:0000256" key="3">
    <source>
        <dbReference type="ARBA" id="ARBA00023015"/>
    </source>
</evidence>
<feature type="domain" description="Transcription elongation factor GreA/GreB N-terminal" evidence="11">
    <location>
        <begin position="5"/>
        <end position="75"/>
    </location>
</feature>
<dbReference type="InterPro" id="IPR022691">
    <property type="entry name" value="Tscrpt_elong_fac_GreA/B_N"/>
</dbReference>
<dbReference type="NCBIfam" id="TIGR01462">
    <property type="entry name" value="greA"/>
    <property type="match status" value="1"/>
</dbReference>
<dbReference type="NCBIfam" id="NF001264">
    <property type="entry name" value="PRK00226.1-5"/>
    <property type="match status" value="1"/>
</dbReference>
<dbReference type="PROSITE" id="PS00830">
    <property type="entry name" value="GREAB_2"/>
    <property type="match status" value="1"/>
</dbReference>
<dbReference type="Gene3D" id="1.10.287.180">
    <property type="entry name" value="Transcription elongation factor, GreA/GreB, N-terminal domain"/>
    <property type="match status" value="1"/>
</dbReference>
<evidence type="ECO:0000313" key="13">
    <source>
        <dbReference type="Proteomes" id="UP000033731"/>
    </source>
</evidence>
<dbReference type="AlphaFoldDB" id="A0A095A1D7"/>
<name>A0A095A1D7_9HYPH</name>
<dbReference type="PROSITE" id="PS00829">
    <property type="entry name" value="GREAB_1"/>
    <property type="match status" value="1"/>
</dbReference>
<dbReference type="SUPFAM" id="SSF46557">
    <property type="entry name" value="GreA transcript cleavage protein, N-terminal domain"/>
    <property type="match status" value="1"/>
</dbReference>
<organism evidence="12 13">
    <name type="scientific">Candidatus Liberibacter solanacearum</name>
    <dbReference type="NCBI Taxonomy" id="556287"/>
    <lineage>
        <taxon>Bacteria</taxon>
        <taxon>Pseudomonadati</taxon>
        <taxon>Pseudomonadota</taxon>
        <taxon>Alphaproteobacteria</taxon>
        <taxon>Hyphomicrobiales</taxon>
        <taxon>Rhizobiaceae</taxon>
        <taxon>Liberibacter</taxon>
    </lineage>
</organism>
<sequence>MVDKIPVTSKGFDKIQQELRWRQQEERPRIIKAISEARSYGDLSENAEYQAAKELQSMNEGRIAELENITTCAEVIDISKMSGSKVAFGATVSLVDETSGDKKNYQIVGDQEADVRSGLVSISSPIARALIGKELGDTVSVNAPGGQKNYEILQVLWI</sequence>
<keyword evidence="5 8" id="KW-0804">Transcription</keyword>
<dbReference type="Gene3D" id="3.10.50.30">
    <property type="entry name" value="Transcription elongation factor, GreA/GreB, C-terminal domain"/>
    <property type="match status" value="1"/>
</dbReference>
<dbReference type="PIRSF" id="PIRSF006092">
    <property type="entry name" value="GreA_GreB"/>
    <property type="match status" value="1"/>
</dbReference>
<dbReference type="InterPro" id="IPR036953">
    <property type="entry name" value="GreA/GreB_C_sf"/>
</dbReference>
<dbReference type="HAMAP" id="MF_00105">
    <property type="entry name" value="GreA_GreB"/>
    <property type="match status" value="1"/>
</dbReference>
<evidence type="ECO:0000256" key="1">
    <source>
        <dbReference type="ARBA" id="ARBA00008213"/>
    </source>
</evidence>
<dbReference type="Pfam" id="PF03449">
    <property type="entry name" value="GreA_GreB_N"/>
    <property type="match status" value="1"/>
</dbReference>
<comment type="function">
    <text evidence="6 8 9">Necessary for efficient RNA polymerase transcription elongation past template-encoded arresting sites. The arresting sites in DNA have the property of trapping a certain fraction of elongating RNA polymerases that pass through, resulting in locked ternary complexes. Cleavage of the nascent transcript by cleavage factors such as GreA or GreB allows the resumption of elongation from the new 3'terminus. GreA releases sequences of 2 to 3 nucleotides.</text>
</comment>
<dbReference type="FunFam" id="1.10.287.180:FF:000001">
    <property type="entry name" value="Transcription elongation factor GreA"/>
    <property type="match status" value="1"/>
</dbReference>
<accession>A0A095A1D7</accession>
<dbReference type="InterPro" id="IPR001437">
    <property type="entry name" value="Tscrpt_elong_fac_GreA/B_C"/>
</dbReference>
<keyword evidence="4 8" id="KW-0238">DNA-binding</keyword>
<protein>
    <recommendedName>
        <fullName evidence="2 8">Transcription elongation factor GreA</fullName>
    </recommendedName>
    <alternativeName>
        <fullName evidence="7 8">Transcript cleavage factor GreA</fullName>
    </alternativeName>
</protein>
<dbReference type="FunFam" id="3.10.50.30:FF:000001">
    <property type="entry name" value="Transcription elongation factor GreA"/>
    <property type="match status" value="1"/>
</dbReference>
<dbReference type="GO" id="GO:0003677">
    <property type="term" value="F:DNA binding"/>
    <property type="evidence" value="ECO:0007669"/>
    <property type="project" value="UniProtKB-UniRule"/>
</dbReference>
<keyword evidence="13" id="KW-1185">Reference proteome</keyword>
<gene>
    <name evidence="8" type="primary">greA</name>
    <name evidence="12" type="ORF">DJ66_0980</name>
</gene>
<evidence type="ECO:0000313" key="12">
    <source>
        <dbReference type="EMBL" id="KJZ82236.1"/>
    </source>
</evidence>
<dbReference type="PATRIC" id="fig|556287.8.peg.982"/>
<dbReference type="InterPro" id="IPR006359">
    <property type="entry name" value="Tscrpt_elong_fac_GreA"/>
</dbReference>
<evidence type="ECO:0000259" key="10">
    <source>
        <dbReference type="Pfam" id="PF01272"/>
    </source>
</evidence>
<keyword evidence="3 8" id="KW-0805">Transcription regulation</keyword>
<dbReference type="PANTHER" id="PTHR30437:SF4">
    <property type="entry name" value="TRANSCRIPTION ELONGATION FACTOR GREA"/>
    <property type="match status" value="1"/>
</dbReference>
<proteinExistence type="inferred from homology"/>
<dbReference type="GO" id="GO:0003746">
    <property type="term" value="F:translation elongation factor activity"/>
    <property type="evidence" value="ECO:0007669"/>
    <property type="project" value="UniProtKB-KW"/>
</dbReference>
<dbReference type="GO" id="GO:0006354">
    <property type="term" value="P:DNA-templated transcription elongation"/>
    <property type="evidence" value="ECO:0007669"/>
    <property type="project" value="TreeGrafter"/>
</dbReference>
<dbReference type="GO" id="GO:0070063">
    <property type="term" value="F:RNA polymerase binding"/>
    <property type="evidence" value="ECO:0007669"/>
    <property type="project" value="InterPro"/>
</dbReference>
<comment type="caution">
    <text evidence="12">The sequence shown here is derived from an EMBL/GenBank/DDBJ whole genome shotgun (WGS) entry which is preliminary data.</text>
</comment>
<keyword evidence="12" id="KW-0251">Elongation factor</keyword>
<dbReference type="RefSeq" id="WP_034441315.1">
    <property type="nucleotide sequence ID" value="NZ_JMTK01000002.1"/>
</dbReference>
<dbReference type="InterPro" id="IPR036805">
    <property type="entry name" value="Tscrpt_elong_fac_GreA/B_N_sf"/>
</dbReference>
<evidence type="ECO:0000256" key="5">
    <source>
        <dbReference type="ARBA" id="ARBA00023163"/>
    </source>
</evidence>
<evidence type="ECO:0000259" key="11">
    <source>
        <dbReference type="Pfam" id="PF03449"/>
    </source>
</evidence>
<evidence type="ECO:0000256" key="6">
    <source>
        <dbReference type="ARBA" id="ARBA00024916"/>
    </source>
</evidence>
<dbReference type="PANTHER" id="PTHR30437">
    <property type="entry name" value="TRANSCRIPTION ELONGATION FACTOR GREA"/>
    <property type="match status" value="1"/>
</dbReference>
<evidence type="ECO:0000256" key="7">
    <source>
        <dbReference type="ARBA" id="ARBA00030776"/>
    </source>
</evidence>
<dbReference type="InterPro" id="IPR018151">
    <property type="entry name" value="TF_GreA/GreB_CS"/>
</dbReference>
<evidence type="ECO:0000256" key="9">
    <source>
        <dbReference type="RuleBase" id="RU000556"/>
    </source>
</evidence>
<dbReference type="NCBIfam" id="NF001261">
    <property type="entry name" value="PRK00226.1-2"/>
    <property type="match status" value="1"/>
</dbReference>
<reference evidence="12 13" key="1">
    <citation type="journal article" date="2015" name="Phytopathology">
        <title>Genomes of Candidatus Liberibacter solanacearum haplotype A from New Zealand and the USA suggest significant genome plasticity in the species.</title>
        <authorList>
            <person name="Thompson S.M."/>
            <person name="Johnson C.P."/>
            <person name="Lu A.Y."/>
            <person name="Frampton R.A."/>
            <person name="Sullivan K.L."/>
            <person name="Fiers M.W."/>
            <person name="Crowhurst R.N."/>
            <person name="Pitman A.R."/>
            <person name="Scott I."/>
            <person name="Gudmestad N.C."/>
            <person name="Smith G.R."/>
        </authorList>
    </citation>
    <scope>NUCLEOTIDE SEQUENCE [LARGE SCALE GENOMIC DNA]</scope>
    <source>
        <strain evidence="12 13">LsoNZ1</strain>
    </source>
</reference>
<evidence type="ECO:0000256" key="4">
    <source>
        <dbReference type="ARBA" id="ARBA00023125"/>
    </source>
</evidence>
<evidence type="ECO:0000256" key="8">
    <source>
        <dbReference type="HAMAP-Rule" id="MF_00105"/>
    </source>
</evidence>
<dbReference type="Pfam" id="PF01272">
    <property type="entry name" value="GreA_GreB"/>
    <property type="match status" value="1"/>
</dbReference>
<dbReference type="SUPFAM" id="SSF54534">
    <property type="entry name" value="FKBP-like"/>
    <property type="match status" value="1"/>
</dbReference>
<keyword evidence="12" id="KW-0648">Protein biosynthesis</keyword>
<comment type="similarity">
    <text evidence="1 8 9">Belongs to the GreA/GreB family.</text>
</comment>
<dbReference type="NCBIfam" id="NF001263">
    <property type="entry name" value="PRK00226.1-4"/>
    <property type="match status" value="1"/>
</dbReference>
<evidence type="ECO:0000256" key="2">
    <source>
        <dbReference type="ARBA" id="ARBA00013729"/>
    </source>
</evidence>
<dbReference type="GO" id="GO:0032784">
    <property type="term" value="P:regulation of DNA-templated transcription elongation"/>
    <property type="evidence" value="ECO:0007669"/>
    <property type="project" value="UniProtKB-UniRule"/>
</dbReference>
<dbReference type="InterPro" id="IPR028624">
    <property type="entry name" value="Tscrpt_elong_fac_GreA/B"/>
</dbReference>
<feature type="domain" description="Transcription elongation factor GreA/GreB C-terminal" evidence="10">
    <location>
        <begin position="84"/>
        <end position="155"/>
    </location>
</feature>